<evidence type="ECO:0000313" key="2">
    <source>
        <dbReference type="Proteomes" id="UP000694892"/>
    </source>
</evidence>
<reference evidence="2" key="1">
    <citation type="journal article" date="2016" name="Nature">
        <title>Genome evolution in the allotetraploid frog Xenopus laevis.</title>
        <authorList>
            <person name="Session A.M."/>
            <person name="Uno Y."/>
            <person name="Kwon T."/>
            <person name="Chapman J.A."/>
            <person name="Toyoda A."/>
            <person name="Takahashi S."/>
            <person name="Fukui A."/>
            <person name="Hikosaka A."/>
            <person name="Suzuki A."/>
            <person name="Kondo M."/>
            <person name="van Heeringen S.J."/>
            <person name="Quigley I."/>
            <person name="Heinz S."/>
            <person name="Ogino H."/>
            <person name="Ochi H."/>
            <person name="Hellsten U."/>
            <person name="Lyons J.B."/>
            <person name="Simakov O."/>
            <person name="Putnam N."/>
            <person name="Stites J."/>
            <person name="Kuroki Y."/>
            <person name="Tanaka T."/>
            <person name="Michiue T."/>
            <person name="Watanabe M."/>
            <person name="Bogdanovic O."/>
            <person name="Lister R."/>
            <person name="Georgiou G."/>
            <person name="Paranjpe S.S."/>
            <person name="van Kruijsbergen I."/>
            <person name="Shu S."/>
            <person name="Carlson J."/>
            <person name="Kinoshita T."/>
            <person name="Ohta Y."/>
            <person name="Mawaribuchi S."/>
            <person name="Jenkins J."/>
            <person name="Grimwood J."/>
            <person name="Schmutz J."/>
            <person name="Mitros T."/>
            <person name="Mozaffari S.V."/>
            <person name="Suzuki Y."/>
            <person name="Haramoto Y."/>
            <person name="Yamamoto T.S."/>
            <person name="Takagi C."/>
            <person name="Heald R."/>
            <person name="Miller K."/>
            <person name="Haudenschild C."/>
            <person name="Kitzman J."/>
            <person name="Nakayama T."/>
            <person name="Izutsu Y."/>
            <person name="Robert J."/>
            <person name="Fortriede J."/>
            <person name="Burns K."/>
            <person name="Lotay V."/>
            <person name="Karimi K."/>
            <person name="Yasuoka Y."/>
            <person name="Dichmann D.S."/>
            <person name="Flajnik M.F."/>
            <person name="Houston D.W."/>
            <person name="Shendure J."/>
            <person name="DuPasquier L."/>
            <person name="Vize P.D."/>
            <person name="Zorn A.M."/>
            <person name="Ito M."/>
            <person name="Marcotte E.M."/>
            <person name="Wallingford J.B."/>
            <person name="Ito Y."/>
            <person name="Asashima M."/>
            <person name="Ueno N."/>
            <person name="Matsuda Y."/>
            <person name="Veenstra G.J."/>
            <person name="Fujiyama A."/>
            <person name="Harland R.M."/>
            <person name="Taira M."/>
            <person name="Rokhsar D.S."/>
        </authorList>
    </citation>
    <scope>NUCLEOTIDE SEQUENCE [LARGE SCALE GENOMIC DNA]</scope>
    <source>
        <strain evidence="2">J</strain>
    </source>
</reference>
<accession>A0A974DT69</accession>
<dbReference type="PANTHER" id="PTHR34605:SF8">
    <property type="entry name" value="FILAGGRIN-2-LIKE ISOFORM X1"/>
    <property type="match status" value="1"/>
</dbReference>
<dbReference type="PANTHER" id="PTHR34605">
    <property type="entry name" value="PHAGE_INTEGRASE DOMAIN-CONTAINING PROTEIN"/>
    <property type="match status" value="1"/>
</dbReference>
<sequence>MEWKDFVNLQESGTSDIDCLLLFILEHVEAKHILSYIKKQLAGISFFIKMLAATDITKAPVIKQIYRGIARVNVTRQDRRQITMNILRKMLVALELICASLYEVKLFQGLFLVMYFAALELVRQYQNQNQSQQHLGLPVDKYKSHSFRIGAATQADLMGMDEKFIKSIGRMYANWEQPDIIVIHLGGNDIDTIITWSEVVSRRVWLYDIQHRPVDRCRRKLNFAVAKFLRSLNMSTYRHQELELGAEGLFRTDGVHLSDIGNYIFNTSLQKIIEKAIFKWRCATATFMM</sequence>
<dbReference type="EMBL" id="CM004467">
    <property type="protein sequence ID" value="OCT97462.1"/>
    <property type="molecule type" value="Genomic_DNA"/>
</dbReference>
<evidence type="ECO:0000313" key="1">
    <source>
        <dbReference type="EMBL" id="OCT97462.1"/>
    </source>
</evidence>
<dbReference type="Proteomes" id="UP000694892">
    <property type="component" value="Chromosome 1S"/>
</dbReference>
<dbReference type="SUPFAM" id="SSF52266">
    <property type="entry name" value="SGNH hydrolase"/>
    <property type="match status" value="1"/>
</dbReference>
<dbReference type="InterPro" id="IPR052925">
    <property type="entry name" value="Phage_Integrase-like_Recomb"/>
</dbReference>
<gene>
    <name evidence="1" type="ORF">XELAEV_18009686mg</name>
</gene>
<dbReference type="AlphaFoldDB" id="A0A974DT69"/>
<name>A0A974DT69_XENLA</name>
<organism evidence="1 2">
    <name type="scientific">Xenopus laevis</name>
    <name type="common">African clawed frog</name>
    <dbReference type="NCBI Taxonomy" id="8355"/>
    <lineage>
        <taxon>Eukaryota</taxon>
        <taxon>Metazoa</taxon>
        <taxon>Chordata</taxon>
        <taxon>Craniata</taxon>
        <taxon>Vertebrata</taxon>
        <taxon>Euteleostomi</taxon>
        <taxon>Amphibia</taxon>
        <taxon>Batrachia</taxon>
        <taxon>Anura</taxon>
        <taxon>Pipoidea</taxon>
        <taxon>Pipidae</taxon>
        <taxon>Xenopodinae</taxon>
        <taxon>Xenopus</taxon>
        <taxon>Xenopus</taxon>
    </lineage>
</organism>
<protein>
    <submittedName>
        <fullName evidence="1">Uncharacterized protein</fullName>
    </submittedName>
</protein>
<proteinExistence type="predicted"/>